<dbReference type="STRING" id="1797247.A2419_03370"/>
<dbReference type="EMBL" id="MEXB01000004">
    <property type="protein sequence ID" value="OGC88771.1"/>
    <property type="molecule type" value="Genomic_DNA"/>
</dbReference>
<keyword evidence="4 7" id="KW-0812">Transmembrane</keyword>
<proteinExistence type="inferred from homology"/>
<evidence type="ECO:0000313" key="9">
    <source>
        <dbReference type="EMBL" id="OGC88771.1"/>
    </source>
</evidence>
<evidence type="ECO:0000256" key="4">
    <source>
        <dbReference type="ARBA" id="ARBA00022692"/>
    </source>
</evidence>
<evidence type="ECO:0000256" key="1">
    <source>
        <dbReference type="ARBA" id="ARBA00004651"/>
    </source>
</evidence>
<name>A0A1F4Y4D8_9BACT</name>
<keyword evidence="5 7" id="KW-1133">Transmembrane helix</keyword>
<dbReference type="InterPro" id="IPR032818">
    <property type="entry name" value="DedA-like"/>
</dbReference>
<gene>
    <name evidence="9" type="ORF">A2419_03370</name>
</gene>
<sequence>MSFLHIDPLAIIQTLGYVGIFLIVLAESGIFVGFFLPGDSLLLTAGLLATQGTLSIWILLLIVPIGAIIGDSVGYSFGRYIGPRLFTKEDSFWFNKKHIQRSRDFYEKHGARAIVIARFIPIVRTFIPIIAGVGEMKYSKFLIYNIVGGFLWADIFLLAGYFLGRMIPNLELYIVPIVAVVIIVSFLPVIWEWRKSKQN</sequence>
<evidence type="ECO:0000256" key="3">
    <source>
        <dbReference type="ARBA" id="ARBA00022475"/>
    </source>
</evidence>
<dbReference type="Proteomes" id="UP000176568">
    <property type="component" value="Unassembled WGS sequence"/>
</dbReference>
<evidence type="ECO:0000256" key="5">
    <source>
        <dbReference type="ARBA" id="ARBA00022989"/>
    </source>
</evidence>
<accession>A0A1F4Y4D8</accession>
<keyword evidence="3 7" id="KW-1003">Cell membrane</keyword>
<organism evidence="9 10">
    <name type="scientific">Candidatus Adlerbacteria bacterium RIFOXYC1_FULL_48_26</name>
    <dbReference type="NCBI Taxonomy" id="1797247"/>
    <lineage>
        <taxon>Bacteria</taxon>
        <taxon>Candidatus Adleribacteriota</taxon>
    </lineage>
</organism>
<dbReference type="Pfam" id="PF09335">
    <property type="entry name" value="VTT_dom"/>
    <property type="match status" value="1"/>
</dbReference>
<dbReference type="GO" id="GO:0005886">
    <property type="term" value="C:plasma membrane"/>
    <property type="evidence" value="ECO:0007669"/>
    <property type="project" value="UniProtKB-SubCell"/>
</dbReference>
<evidence type="ECO:0000259" key="8">
    <source>
        <dbReference type="Pfam" id="PF09335"/>
    </source>
</evidence>
<feature type="transmembrane region" description="Helical" evidence="7">
    <location>
        <begin position="56"/>
        <end position="78"/>
    </location>
</feature>
<evidence type="ECO:0000256" key="6">
    <source>
        <dbReference type="ARBA" id="ARBA00023136"/>
    </source>
</evidence>
<protein>
    <recommendedName>
        <fullName evidence="8">VTT domain-containing protein</fullName>
    </recommendedName>
</protein>
<keyword evidence="6 7" id="KW-0472">Membrane</keyword>
<comment type="similarity">
    <text evidence="2 7">Belongs to the DedA family.</text>
</comment>
<dbReference type="PANTHER" id="PTHR30353:SF0">
    <property type="entry name" value="TRANSMEMBRANE PROTEIN"/>
    <property type="match status" value="1"/>
</dbReference>
<feature type="transmembrane region" description="Helical" evidence="7">
    <location>
        <begin position="110"/>
        <end position="130"/>
    </location>
</feature>
<feature type="transmembrane region" description="Helical" evidence="7">
    <location>
        <begin position="12"/>
        <end position="36"/>
    </location>
</feature>
<dbReference type="InterPro" id="IPR032816">
    <property type="entry name" value="VTT_dom"/>
</dbReference>
<feature type="transmembrane region" description="Helical" evidence="7">
    <location>
        <begin position="170"/>
        <end position="191"/>
    </location>
</feature>
<reference evidence="9 10" key="1">
    <citation type="journal article" date="2016" name="Nat. Commun.">
        <title>Thousands of microbial genomes shed light on interconnected biogeochemical processes in an aquifer system.</title>
        <authorList>
            <person name="Anantharaman K."/>
            <person name="Brown C.T."/>
            <person name="Hug L.A."/>
            <person name="Sharon I."/>
            <person name="Castelle C.J."/>
            <person name="Probst A.J."/>
            <person name="Thomas B.C."/>
            <person name="Singh A."/>
            <person name="Wilkins M.J."/>
            <person name="Karaoz U."/>
            <person name="Brodie E.L."/>
            <person name="Williams K.H."/>
            <person name="Hubbard S.S."/>
            <person name="Banfield J.F."/>
        </authorList>
    </citation>
    <scope>NUCLEOTIDE SEQUENCE [LARGE SCALE GENOMIC DNA]</scope>
</reference>
<evidence type="ECO:0000313" key="10">
    <source>
        <dbReference type="Proteomes" id="UP000176568"/>
    </source>
</evidence>
<dbReference type="AlphaFoldDB" id="A0A1F4Y4D8"/>
<feature type="transmembrane region" description="Helical" evidence="7">
    <location>
        <begin position="142"/>
        <end position="163"/>
    </location>
</feature>
<feature type="domain" description="VTT" evidence="8">
    <location>
        <begin position="36"/>
        <end position="161"/>
    </location>
</feature>
<comment type="caution">
    <text evidence="9">The sequence shown here is derived from an EMBL/GenBank/DDBJ whole genome shotgun (WGS) entry which is preliminary data.</text>
</comment>
<dbReference type="PANTHER" id="PTHR30353">
    <property type="entry name" value="INNER MEMBRANE PROTEIN DEDA-RELATED"/>
    <property type="match status" value="1"/>
</dbReference>
<evidence type="ECO:0000256" key="2">
    <source>
        <dbReference type="ARBA" id="ARBA00010792"/>
    </source>
</evidence>
<evidence type="ECO:0000256" key="7">
    <source>
        <dbReference type="RuleBase" id="RU367016"/>
    </source>
</evidence>
<comment type="subcellular location">
    <subcellularLocation>
        <location evidence="1 7">Cell membrane</location>
        <topology evidence="1 7">Multi-pass membrane protein</topology>
    </subcellularLocation>
</comment>